<dbReference type="GO" id="GO:0004035">
    <property type="term" value="F:alkaline phosphatase activity"/>
    <property type="evidence" value="ECO:0007669"/>
    <property type="project" value="UniProtKB-EC"/>
</dbReference>
<proteinExistence type="predicted"/>
<name>A0A7Y9LAF1_9ACTN</name>
<reference evidence="3 4" key="1">
    <citation type="submission" date="2020-07" db="EMBL/GenBank/DDBJ databases">
        <title>Sequencing the genomes of 1000 actinobacteria strains.</title>
        <authorList>
            <person name="Klenk H.-P."/>
        </authorList>
    </citation>
    <scope>NUCLEOTIDE SEQUENCE [LARGE SCALE GENOMIC DNA]</scope>
    <source>
        <strain evidence="3 4">DSM 22083</strain>
    </source>
</reference>
<dbReference type="Proteomes" id="UP000569914">
    <property type="component" value="Unassembled WGS sequence"/>
</dbReference>
<dbReference type="AlphaFoldDB" id="A0A7Y9LAF1"/>
<dbReference type="InterPro" id="IPR038607">
    <property type="entry name" value="PhoD-like_sf"/>
</dbReference>
<dbReference type="PANTHER" id="PTHR43606:SF2">
    <property type="entry name" value="ALKALINE PHOSPHATASE FAMILY PROTEIN (AFU_ORTHOLOGUE AFUA_5G03860)"/>
    <property type="match status" value="1"/>
</dbReference>
<dbReference type="Pfam" id="PF09423">
    <property type="entry name" value="PhoD"/>
    <property type="match status" value="1"/>
</dbReference>
<dbReference type="EC" id="3.1.3.1" evidence="3"/>
<dbReference type="InterPro" id="IPR018946">
    <property type="entry name" value="PhoD-like_MPP"/>
</dbReference>
<evidence type="ECO:0000259" key="2">
    <source>
        <dbReference type="Pfam" id="PF16655"/>
    </source>
</evidence>
<accession>A0A7Y9LAF1</accession>
<evidence type="ECO:0000259" key="1">
    <source>
        <dbReference type="Pfam" id="PF09423"/>
    </source>
</evidence>
<dbReference type="RefSeq" id="WP_179748668.1">
    <property type="nucleotide sequence ID" value="NZ_JACCBU010000001.1"/>
</dbReference>
<organism evidence="3 4">
    <name type="scientific">Microlunatus parietis</name>
    <dbReference type="NCBI Taxonomy" id="682979"/>
    <lineage>
        <taxon>Bacteria</taxon>
        <taxon>Bacillati</taxon>
        <taxon>Actinomycetota</taxon>
        <taxon>Actinomycetes</taxon>
        <taxon>Propionibacteriales</taxon>
        <taxon>Propionibacteriaceae</taxon>
        <taxon>Microlunatus</taxon>
    </lineage>
</organism>
<dbReference type="EMBL" id="JACCBU010000001">
    <property type="protein sequence ID" value="NYE69718.1"/>
    <property type="molecule type" value="Genomic_DNA"/>
</dbReference>
<feature type="domain" description="Phospholipase D N-terminal" evidence="2">
    <location>
        <begin position="61"/>
        <end position="155"/>
    </location>
</feature>
<evidence type="ECO:0000313" key="3">
    <source>
        <dbReference type="EMBL" id="NYE69718.1"/>
    </source>
</evidence>
<dbReference type="PANTHER" id="PTHR43606">
    <property type="entry name" value="PHOSPHATASE, PUTATIVE (AFU_ORTHOLOGUE AFUA_6G08710)-RELATED"/>
    <property type="match status" value="1"/>
</dbReference>
<evidence type="ECO:0000313" key="4">
    <source>
        <dbReference type="Proteomes" id="UP000569914"/>
    </source>
</evidence>
<protein>
    <submittedName>
        <fullName evidence="3">Alkaline phosphatase D</fullName>
        <ecNumber evidence="3">3.1.3.1</ecNumber>
    </submittedName>
</protein>
<dbReference type="CDD" id="cd07389">
    <property type="entry name" value="MPP_PhoD"/>
    <property type="match status" value="1"/>
</dbReference>
<dbReference type="InterPro" id="IPR006311">
    <property type="entry name" value="TAT_signal"/>
</dbReference>
<dbReference type="Pfam" id="PF16655">
    <property type="entry name" value="PhoD_N"/>
    <property type="match status" value="1"/>
</dbReference>
<feature type="domain" description="PhoD-like phosphatase metallophosphatase" evidence="1">
    <location>
        <begin position="169"/>
        <end position="502"/>
    </location>
</feature>
<dbReference type="InterPro" id="IPR032093">
    <property type="entry name" value="PhoD_N"/>
</dbReference>
<keyword evidence="4" id="KW-1185">Reference proteome</keyword>
<gene>
    <name evidence="3" type="ORF">BKA15_001047</name>
</gene>
<dbReference type="PROSITE" id="PS51318">
    <property type="entry name" value="TAT"/>
    <property type="match status" value="1"/>
</dbReference>
<keyword evidence="3" id="KW-0378">Hydrolase</keyword>
<dbReference type="InterPro" id="IPR052900">
    <property type="entry name" value="Phospholipid_Metab_Enz"/>
</dbReference>
<comment type="caution">
    <text evidence="3">The sequence shown here is derived from an EMBL/GenBank/DDBJ whole genome shotgun (WGS) entry which is preliminary data.</text>
</comment>
<dbReference type="SUPFAM" id="SSF56300">
    <property type="entry name" value="Metallo-dependent phosphatases"/>
    <property type="match status" value="1"/>
</dbReference>
<dbReference type="Gene3D" id="2.60.40.380">
    <property type="entry name" value="Purple acid phosphatase-like, N-terminal"/>
    <property type="match status" value="1"/>
</dbReference>
<dbReference type="Gene3D" id="3.60.21.70">
    <property type="entry name" value="PhoD-like phosphatase"/>
    <property type="match status" value="1"/>
</dbReference>
<sequence>MGDSTKFTARTSFRRLDSESRRRFLALAGGGAAGLAFALRRPDPARAETTTKINSYPFRAGVASGDPRPDSVVLWTRLITDPLDYTGGLPATDRYRLDWQVASDEGFTKIARSGTASAFAENSYAVHVVAGGLQPSRRYWYRFRIGDHVSEPASTLTAPAPNETRPLRFGFASCQNYRAGYFNAMRDAAGADLDALLFLGDFIYEYGLLQISNGRPVSGMPPEAEVTATDLADYRFRYGLYRSEGDLQAVSHNTPFISTWDDHELANDYESGPLDLDRRAAAYRAFWENMPLRRPQQPQGSDARMYRRLSYGTMAQLDVLDTRQYRDPVVGSTVPDEGGRRDPDLVMLGAEQEQWLLDGLGARRVRWNLVPQQLLLARLNTASGPDRPTQFSGGTWDGYQATQQRVFGAIGDALDAGRVRNFVALGGDVHRCYASTVPRDTLDPEGPTIGVEVTSPSVSSALDFDPEANERAQIRRTMNPLLAWADLHCGYGICDLDSDRMIIEVRGTDKVSVREDARTLARFTVADGDRRFSSVDV</sequence>
<dbReference type="InterPro" id="IPR029052">
    <property type="entry name" value="Metallo-depent_PP-like"/>
</dbReference>